<comment type="caution">
    <text evidence="7">The sequence shown here is derived from an EMBL/GenBank/DDBJ whole genome shotgun (WGS) entry which is preliminary data.</text>
</comment>
<dbReference type="InterPro" id="IPR007271">
    <property type="entry name" value="Nuc_sug_transpt"/>
</dbReference>
<feature type="transmembrane region" description="Helical" evidence="6">
    <location>
        <begin position="73"/>
        <end position="94"/>
    </location>
</feature>
<dbReference type="KEGG" id="phet:94292151"/>
<keyword evidence="4 6" id="KW-0472">Membrane</keyword>
<dbReference type="EMBL" id="JAFJZO010000015">
    <property type="protein sequence ID" value="KAG5509114.1"/>
    <property type="molecule type" value="Genomic_DNA"/>
</dbReference>
<dbReference type="SUPFAM" id="SSF103481">
    <property type="entry name" value="Multidrug resistance efflux transporter EmrE"/>
    <property type="match status" value="2"/>
</dbReference>
<dbReference type="PANTHER" id="PTHR10231">
    <property type="entry name" value="NUCLEOTIDE-SUGAR TRANSMEMBRANE TRANSPORTER"/>
    <property type="match status" value="1"/>
</dbReference>
<sequence length="408" mass="45434">MIGCADSKKCDTDDENERTVFVDDDNNSRDGTIKRHMSGRRPRKDSEEKEVLIVAAVSSSATTAPLLEKTLPLPLSATLAAAYVLSSMLFFLTIRYTKKKRLHYNDTLVVFGIELTKLIVSVALKYFEDGEFLPATVLLSRERWAIWRGGLSYAVPSLLYVVYNNLTFLNLSLVHVNTYQVFMQTRILITAFFSTLVLKQVLTVRKWSALVLLMIGLASKYYSPNTLQVNKYVLSILLQALLSSVAGVYNEYVLKKELLLSIHQQNFFMYLYSILFNAVFGLIGNSVIVTNLLGTKTLVSYATAHPMETDTSVSVYQTGTPLVMLLIFFGAVTGLSAAFILKFINVIVKALASAVEVVLAAICAALLLGEALTAHDIIAACIVMISVYMYYTQSNRDLRTFSRQPSRI</sequence>
<dbReference type="GO" id="GO:0015165">
    <property type="term" value="F:pyrimidine nucleotide-sugar transmembrane transporter activity"/>
    <property type="evidence" value="ECO:0007669"/>
    <property type="project" value="InterPro"/>
</dbReference>
<protein>
    <submittedName>
        <fullName evidence="7">Uncharacterized protein</fullName>
    </submittedName>
</protein>
<feature type="transmembrane region" description="Helical" evidence="6">
    <location>
        <begin position="322"/>
        <end position="341"/>
    </location>
</feature>
<dbReference type="GeneID" id="94292151"/>
<reference evidence="7 8" key="1">
    <citation type="submission" date="2021-02" db="EMBL/GenBank/DDBJ databases">
        <title>Porcisia hertigi Genome sequencing and assembly.</title>
        <authorList>
            <person name="Almutairi H."/>
            <person name="Gatherer D."/>
        </authorList>
    </citation>
    <scope>NUCLEOTIDE SEQUENCE [LARGE SCALE GENOMIC DNA]</scope>
    <source>
        <strain evidence="7 8">C119</strain>
    </source>
</reference>
<dbReference type="OrthoDB" id="419167at2759"/>
<feature type="transmembrane region" description="Helical" evidence="6">
    <location>
        <begin position="183"/>
        <end position="202"/>
    </location>
</feature>
<evidence type="ECO:0000256" key="3">
    <source>
        <dbReference type="ARBA" id="ARBA00022989"/>
    </source>
</evidence>
<evidence type="ECO:0000313" key="8">
    <source>
        <dbReference type="Proteomes" id="UP000674318"/>
    </source>
</evidence>
<feature type="transmembrane region" description="Helical" evidence="6">
    <location>
        <begin position="348"/>
        <end position="368"/>
    </location>
</feature>
<evidence type="ECO:0000256" key="2">
    <source>
        <dbReference type="ARBA" id="ARBA00022692"/>
    </source>
</evidence>
<keyword evidence="3 6" id="KW-1133">Transmembrane helix</keyword>
<keyword evidence="2 6" id="KW-0812">Transmembrane</keyword>
<keyword evidence="8" id="KW-1185">Reference proteome</keyword>
<feature type="compositionally biased region" description="Basic residues" evidence="5">
    <location>
        <begin position="34"/>
        <end position="43"/>
    </location>
</feature>
<name>A0A836IBQ1_9TRYP</name>
<organism evidence="7 8">
    <name type="scientific">Porcisia hertigi</name>
    <dbReference type="NCBI Taxonomy" id="2761500"/>
    <lineage>
        <taxon>Eukaryota</taxon>
        <taxon>Discoba</taxon>
        <taxon>Euglenozoa</taxon>
        <taxon>Kinetoplastea</taxon>
        <taxon>Metakinetoplastina</taxon>
        <taxon>Trypanosomatida</taxon>
        <taxon>Trypanosomatidae</taxon>
        <taxon>Leishmaniinae</taxon>
        <taxon>Porcisia</taxon>
    </lineage>
</organism>
<evidence type="ECO:0000313" key="7">
    <source>
        <dbReference type="EMBL" id="KAG5509114.1"/>
    </source>
</evidence>
<feature type="transmembrane region" description="Helical" evidence="6">
    <location>
        <begin position="374"/>
        <end position="391"/>
    </location>
</feature>
<dbReference type="Proteomes" id="UP000674318">
    <property type="component" value="Unassembled WGS sequence"/>
</dbReference>
<gene>
    <name evidence="7" type="ORF">JKF63_06123</name>
</gene>
<dbReference type="InterPro" id="IPR037185">
    <property type="entry name" value="EmrE-like"/>
</dbReference>
<dbReference type="AlphaFoldDB" id="A0A836IBQ1"/>
<evidence type="ECO:0000256" key="6">
    <source>
        <dbReference type="SAM" id="Phobius"/>
    </source>
</evidence>
<feature type="region of interest" description="Disordered" evidence="5">
    <location>
        <begin position="21"/>
        <end position="46"/>
    </location>
</feature>
<feature type="transmembrane region" description="Helical" evidence="6">
    <location>
        <begin position="229"/>
        <end position="249"/>
    </location>
</feature>
<dbReference type="Pfam" id="PF04142">
    <property type="entry name" value="Nuc_sug_transp"/>
    <property type="match status" value="1"/>
</dbReference>
<evidence type="ECO:0000256" key="4">
    <source>
        <dbReference type="ARBA" id="ARBA00023136"/>
    </source>
</evidence>
<comment type="subcellular location">
    <subcellularLocation>
        <location evidence="1">Membrane</location>
        <topology evidence="1">Multi-pass membrane protein</topology>
    </subcellularLocation>
</comment>
<dbReference type="RefSeq" id="XP_067758421.1">
    <property type="nucleotide sequence ID" value="XM_067902074.1"/>
</dbReference>
<evidence type="ECO:0000256" key="1">
    <source>
        <dbReference type="ARBA" id="ARBA00004141"/>
    </source>
</evidence>
<dbReference type="GO" id="GO:0000139">
    <property type="term" value="C:Golgi membrane"/>
    <property type="evidence" value="ECO:0007669"/>
    <property type="project" value="InterPro"/>
</dbReference>
<feature type="transmembrane region" description="Helical" evidence="6">
    <location>
        <begin position="270"/>
        <end position="293"/>
    </location>
</feature>
<evidence type="ECO:0000256" key="5">
    <source>
        <dbReference type="SAM" id="MobiDB-lite"/>
    </source>
</evidence>
<accession>A0A836IBQ1</accession>
<feature type="transmembrane region" description="Helical" evidence="6">
    <location>
        <begin position="145"/>
        <end position="163"/>
    </location>
</feature>
<feature type="compositionally biased region" description="Basic and acidic residues" evidence="5">
    <location>
        <begin position="21"/>
        <end position="33"/>
    </location>
</feature>
<proteinExistence type="predicted"/>